<dbReference type="Gene3D" id="3.40.190.290">
    <property type="match status" value="1"/>
</dbReference>
<dbReference type="PANTHER" id="PTHR30419">
    <property type="entry name" value="HTH-TYPE TRANSCRIPTIONAL REGULATOR YBHD"/>
    <property type="match status" value="1"/>
</dbReference>
<feature type="domain" description="HTH lysR-type" evidence="5">
    <location>
        <begin position="16"/>
        <end position="73"/>
    </location>
</feature>
<evidence type="ECO:0000256" key="1">
    <source>
        <dbReference type="ARBA" id="ARBA00009437"/>
    </source>
</evidence>
<dbReference type="InterPro" id="IPR050950">
    <property type="entry name" value="HTH-type_LysR_regulators"/>
</dbReference>
<dbReference type="InterPro" id="IPR036390">
    <property type="entry name" value="WH_DNA-bd_sf"/>
</dbReference>
<evidence type="ECO:0000313" key="7">
    <source>
        <dbReference type="Proteomes" id="UP000325273"/>
    </source>
</evidence>
<accession>A0A5B0HI66</accession>
<dbReference type="Proteomes" id="UP000325273">
    <property type="component" value="Unassembled WGS sequence"/>
</dbReference>
<dbReference type="InterPro" id="IPR005119">
    <property type="entry name" value="LysR_subst-bd"/>
</dbReference>
<keyword evidence="7" id="KW-1185">Reference proteome</keyword>
<reference evidence="6 7" key="1">
    <citation type="submission" date="2019-08" db="EMBL/GenBank/DDBJ databases">
        <title>Paraburkholderia sp. DCY113.</title>
        <authorList>
            <person name="Kang J."/>
        </authorList>
    </citation>
    <scope>NUCLEOTIDE SEQUENCE [LARGE SCALE GENOMIC DNA]</scope>
    <source>
        <strain evidence="6 7">DCY113</strain>
    </source>
</reference>
<evidence type="ECO:0000256" key="4">
    <source>
        <dbReference type="ARBA" id="ARBA00023163"/>
    </source>
</evidence>
<dbReference type="SUPFAM" id="SSF53850">
    <property type="entry name" value="Periplasmic binding protein-like II"/>
    <property type="match status" value="1"/>
</dbReference>
<dbReference type="AlphaFoldDB" id="A0A5B0HI66"/>
<dbReference type="InterPro" id="IPR036388">
    <property type="entry name" value="WH-like_DNA-bd_sf"/>
</dbReference>
<dbReference type="EMBL" id="VTUZ01000003">
    <property type="protein sequence ID" value="KAA1014573.1"/>
    <property type="molecule type" value="Genomic_DNA"/>
</dbReference>
<gene>
    <name evidence="6" type="ORF">FVF58_05800</name>
</gene>
<dbReference type="GO" id="GO:0005829">
    <property type="term" value="C:cytosol"/>
    <property type="evidence" value="ECO:0007669"/>
    <property type="project" value="TreeGrafter"/>
</dbReference>
<evidence type="ECO:0000256" key="3">
    <source>
        <dbReference type="ARBA" id="ARBA00023125"/>
    </source>
</evidence>
<organism evidence="6 7">
    <name type="scientific">Paraburkholderia panacisoli</name>
    <dbReference type="NCBI Taxonomy" id="2603818"/>
    <lineage>
        <taxon>Bacteria</taxon>
        <taxon>Pseudomonadati</taxon>
        <taxon>Pseudomonadota</taxon>
        <taxon>Betaproteobacteria</taxon>
        <taxon>Burkholderiales</taxon>
        <taxon>Burkholderiaceae</taxon>
        <taxon>Paraburkholderia</taxon>
    </lineage>
</organism>
<evidence type="ECO:0000259" key="5">
    <source>
        <dbReference type="PROSITE" id="PS50931"/>
    </source>
</evidence>
<dbReference type="PANTHER" id="PTHR30419:SF8">
    <property type="entry name" value="NITROGEN ASSIMILATION TRANSCRIPTIONAL ACTIVATOR-RELATED"/>
    <property type="match status" value="1"/>
</dbReference>
<dbReference type="InterPro" id="IPR000847">
    <property type="entry name" value="LysR_HTH_N"/>
</dbReference>
<dbReference type="GO" id="GO:0003700">
    <property type="term" value="F:DNA-binding transcription factor activity"/>
    <property type="evidence" value="ECO:0007669"/>
    <property type="project" value="InterPro"/>
</dbReference>
<dbReference type="RefSeq" id="WP_149669140.1">
    <property type="nucleotide sequence ID" value="NZ_VTUZ01000003.1"/>
</dbReference>
<dbReference type="GO" id="GO:0003677">
    <property type="term" value="F:DNA binding"/>
    <property type="evidence" value="ECO:0007669"/>
    <property type="project" value="UniProtKB-KW"/>
</dbReference>
<keyword evidence="3" id="KW-0238">DNA-binding</keyword>
<protein>
    <submittedName>
        <fullName evidence="6">LysR family transcriptional regulator</fullName>
    </submittedName>
</protein>
<dbReference type="PROSITE" id="PS50931">
    <property type="entry name" value="HTH_LYSR"/>
    <property type="match status" value="1"/>
</dbReference>
<dbReference type="Pfam" id="PF00126">
    <property type="entry name" value="HTH_1"/>
    <property type="match status" value="1"/>
</dbReference>
<evidence type="ECO:0000313" key="6">
    <source>
        <dbReference type="EMBL" id="KAA1014573.1"/>
    </source>
</evidence>
<keyword evidence="4" id="KW-0804">Transcription</keyword>
<comment type="similarity">
    <text evidence="1">Belongs to the LysR transcriptional regulatory family.</text>
</comment>
<evidence type="ECO:0000256" key="2">
    <source>
        <dbReference type="ARBA" id="ARBA00023015"/>
    </source>
</evidence>
<proteinExistence type="inferred from homology"/>
<name>A0A5B0HI66_9BURK</name>
<keyword evidence="2" id="KW-0805">Transcription regulation</keyword>
<dbReference type="SUPFAM" id="SSF46785">
    <property type="entry name" value="Winged helix' DNA-binding domain"/>
    <property type="match status" value="1"/>
</dbReference>
<dbReference type="Gene3D" id="1.10.10.10">
    <property type="entry name" value="Winged helix-like DNA-binding domain superfamily/Winged helix DNA-binding domain"/>
    <property type="match status" value="1"/>
</dbReference>
<dbReference type="Pfam" id="PF03466">
    <property type="entry name" value="LysR_substrate"/>
    <property type="match status" value="1"/>
</dbReference>
<sequence length="329" mass="36495">MSRQFAVRTSSVLTRLRFRHLQLLDALGRTHNLRIAAEQMLITQPAATKILSDIESMFGAQLFERLPREMRPTDLGALSVRYATTAVADLGKFVSEFSTLRDGGYGHLTVGAISASAAQVVTTGIKEIRQQRPKLVIKLVEQSSDQLAIWLEERKLDVMVGRLTESRHKVLFDFEVLSGEPVWVVVGQHHPLLQQQRLELADLGAWPWILYPQATAIRQLFDETFTGAGIPAPVGMVETPSIFSTLELLQATDMISLQPRAAVEKYVRKGLLGHLPVPIKRTMTSYGIVTRKYELPSQPMQEFIAILRSVAVQVGDRALPAGDGSCEAT</sequence>
<comment type="caution">
    <text evidence="6">The sequence shown here is derived from an EMBL/GenBank/DDBJ whole genome shotgun (WGS) entry which is preliminary data.</text>
</comment>